<dbReference type="Pfam" id="PF11197">
    <property type="entry name" value="DUF2835"/>
    <property type="match status" value="1"/>
</dbReference>
<evidence type="ECO:0008006" key="3">
    <source>
        <dbReference type="Google" id="ProtNLM"/>
    </source>
</evidence>
<reference evidence="1 2" key="1">
    <citation type="submission" date="2016-08" db="EMBL/GenBank/DDBJ databases">
        <title>Draft genome sequence of Candidatus Piscirickettsia litoralis, from seawater.</title>
        <authorList>
            <person name="Wan X."/>
            <person name="Lee A.J."/>
            <person name="Hou S."/>
            <person name="Donachie S.P."/>
        </authorList>
    </citation>
    <scope>NUCLEOTIDE SEQUENCE [LARGE SCALE GENOMIC DNA]</scope>
    <source>
        <strain evidence="1 2">Y2</strain>
    </source>
</reference>
<proteinExistence type="predicted"/>
<accession>A0ABX3A0G7</accession>
<organism evidence="1 2">
    <name type="scientific">Piscirickettsia litoralis</name>
    <dbReference type="NCBI Taxonomy" id="1891921"/>
    <lineage>
        <taxon>Bacteria</taxon>
        <taxon>Pseudomonadati</taxon>
        <taxon>Pseudomonadota</taxon>
        <taxon>Gammaproteobacteria</taxon>
        <taxon>Thiotrichales</taxon>
        <taxon>Piscirickettsiaceae</taxon>
        <taxon>Piscirickettsia</taxon>
    </lineage>
</organism>
<evidence type="ECO:0000313" key="1">
    <source>
        <dbReference type="EMBL" id="ODN42361.1"/>
    </source>
</evidence>
<name>A0ABX3A0G7_9GAMM</name>
<keyword evidence="2" id="KW-1185">Reference proteome</keyword>
<sequence>MKQGFFPSNAISWLKNGSKKDNLGEPMPTTRFHLNLSREQVMRYYQGQANIVHVEDVYGRRVQFPASLLRHIVDHQGAHGLFEIEYSADGRCIAVKKITP</sequence>
<protein>
    <recommendedName>
        <fullName evidence="3">Topoisomerase II</fullName>
    </recommendedName>
</protein>
<comment type="caution">
    <text evidence="1">The sequence shown here is derived from an EMBL/GenBank/DDBJ whole genome shotgun (WGS) entry which is preliminary data.</text>
</comment>
<dbReference type="InterPro" id="IPR021363">
    <property type="entry name" value="DUF2835"/>
</dbReference>
<gene>
    <name evidence="1" type="ORF">BGC07_04720</name>
</gene>
<evidence type="ECO:0000313" key="2">
    <source>
        <dbReference type="Proteomes" id="UP000094329"/>
    </source>
</evidence>
<dbReference type="EMBL" id="MDTU01000001">
    <property type="protein sequence ID" value="ODN42361.1"/>
    <property type="molecule type" value="Genomic_DNA"/>
</dbReference>
<dbReference type="Proteomes" id="UP000094329">
    <property type="component" value="Unassembled WGS sequence"/>
</dbReference>